<dbReference type="EMBL" id="FMUB01000007">
    <property type="protein sequence ID" value="SCX23903.1"/>
    <property type="molecule type" value="Genomic_DNA"/>
</dbReference>
<dbReference type="Pfam" id="PF13279">
    <property type="entry name" value="4HBT_2"/>
    <property type="match status" value="1"/>
</dbReference>
<gene>
    <name evidence="1" type="ORF">SAMN02799620_03544</name>
</gene>
<dbReference type="AlphaFoldDB" id="A0A1G4WJ04"/>
<protein>
    <submittedName>
        <fullName evidence="1">Acyl-CoA thioester hydrolase</fullName>
    </submittedName>
</protein>
<sequence>MTNDEPLVTAVQRPHPARSDLQTYPVAGAGLARFGDVDANGHLNNLALASLHENARAEFNTAVFPGVYEQATRAVRVVVASSVLHYLAEAHWPAAVTTGLGVGRIGRTSYVLSTALFVDQRCVSLCDTVLVTLVDDAPAPIPDAARVHLAAHRLR</sequence>
<accession>A0A1G4WJ04</accession>
<dbReference type="CDD" id="cd00586">
    <property type="entry name" value="4HBT"/>
    <property type="match status" value="1"/>
</dbReference>
<name>A0A1G4WJ04_9MYCO</name>
<evidence type="ECO:0000313" key="1">
    <source>
        <dbReference type="EMBL" id="SCX23903.1"/>
    </source>
</evidence>
<dbReference type="STRING" id="1502745.SAMN02799620_03544"/>
<evidence type="ECO:0000313" key="2">
    <source>
        <dbReference type="Proteomes" id="UP000199707"/>
    </source>
</evidence>
<reference evidence="2" key="1">
    <citation type="submission" date="2016-10" db="EMBL/GenBank/DDBJ databases">
        <authorList>
            <person name="Varghese N."/>
            <person name="Submissions S."/>
        </authorList>
    </citation>
    <scope>NUCLEOTIDE SEQUENCE [LARGE SCALE GENOMIC DNA]</scope>
    <source>
        <strain evidence="2">UNC267MFSha1.1M11</strain>
    </source>
</reference>
<proteinExistence type="predicted"/>
<dbReference type="GO" id="GO:0016787">
    <property type="term" value="F:hydrolase activity"/>
    <property type="evidence" value="ECO:0007669"/>
    <property type="project" value="UniProtKB-KW"/>
</dbReference>
<dbReference type="InterPro" id="IPR029069">
    <property type="entry name" value="HotDog_dom_sf"/>
</dbReference>
<dbReference type="Proteomes" id="UP000199707">
    <property type="component" value="Unassembled WGS sequence"/>
</dbReference>
<dbReference type="SUPFAM" id="SSF54637">
    <property type="entry name" value="Thioesterase/thiol ester dehydrase-isomerase"/>
    <property type="match status" value="1"/>
</dbReference>
<dbReference type="RefSeq" id="WP_090359214.1">
    <property type="nucleotide sequence ID" value="NZ_FMUB01000007.1"/>
</dbReference>
<keyword evidence="1" id="KW-0378">Hydrolase</keyword>
<organism evidence="1 2">
    <name type="scientific">Mycolicibacterium fluoranthenivorans</name>
    <dbReference type="NCBI Taxonomy" id="258505"/>
    <lineage>
        <taxon>Bacteria</taxon>
        <taxon>Bacillati</taxon>
        <taxon>Actinomycetota</taxon>
        <taxon>Actinomycetes</taxon>
        <taxon>Mycobacteriales</taxon>
        <taxon>Mycobacteriaceae</taxon>
        <taxon>Mycolicibacterium</taxon>
    </lineage>
</organism>
<dbReference type="Gene3D" id="3.10.129.10">
    <property type="entry name" value="Hotdog Thioesterase"/>
    <property type="match status" value="1"/>
</dbReference>